<evidence type="ECO:0000313" key="1">
    <source>
        <dbReference type="EMBL" id="MPM47560.1"/>
    </source>
</evidence>
<protein>
    <submittedName>
        <fullName evidence="1">Uncharacterized protein</fullName>
    </submittedName>
</protein>
<sequence>MHHGADLLQKDRPPPVKLLDHGVKGVGKVPHKVYALAVISHGHLLCLPRQVPEKGMKRFQGRGQLIVGRGQLHIQISLGNGLGKPGVVCQASAKGNQTVSKLPQFLRQLSHV</sequence>
<dbReference type="AlphaFoldDB" id="A0A645A2Z2"/>
<proteinExistence type="predicted"/>
<name>A0A645A2Z2_9ZZZZ</name>
<dbReference type="EMBL" id="VSSQ01011727">
    <property type="protein sequence ID" value="MPM47560.1"/>
    <property type="molecule type" value="Genomic_DNA"/>
</dbReference>
<gene>
    <name evidence="1" type="ORF">SDC9_94271</name>
</gene>
<comment type="caution">
    <text evidence="1">The sequence shown here is derived from an EMBL/GenBank/DDBJ whole genome shotgun (WGS) entry which is preliminary data.</text>
</comment>
<accession>A0A645A2Z2</accession>
<reference evidence="1" key="1">
    <citation type="submission" date="2019-08" db="EMBL/GenBank/DDBJ databases">
        <authorList>
            <person name="Kucharzyk K."/>
            <person name="Murdoch R.W."/>
            <person name="Higgins S."/>
            <person name="Loffler F."/>
        </authorList>
    </citation>
    <scope>NUCLEOTIDE SEQUENCE</scope>
</reference>
<organism evidence="1">
    <name type="scientific">bioreactor metagenome</name>
    <dbReference type="NCBI Taxonomy" id="1076179"/>
    <lineage>
        <taxon>unclassified sequences</taxon>
        <taxon>metagenomes</taxon>
        <taxon>ecological metagenomes</taxon>
    </lineage>
</organism>